<dbReference type="InterPro" id="IPR036038">
    <property type="entry name" value="Aminotransferase-like"/>
</dbReference>
<dbReference type="GO" id="GO:0046394">
    <property type="term" value="P:carboxylic acid biosynthetic process"/>
    <property type="evidence" value="ECO:0007669"/>
    <property type="project" value="UniProtKB-ARBA"/>
</dbReference>
<dbReference type="Pfam" id="PF01063">
    <property type="entry name" value="Aminotran_4"/>
    <property type="match status" value="1"/>
</dbReference>
<dbReference type="Gene3D" id="3.20.10.10">
    <property type="entry name" value="D-amino Acid Aminotransferase, subunit A, domain 2"/>
    <property type="match status" value="1"/>
</dbReference>
<dbReference type="InterPro" id="IPR050571">
    <property type="entry name" value="Class-IV_PLP-Dep_Aminotrnsfr"/>
</dbReference>
<evidence type="ECO:0000256" key="3">
    <source>
        <dbReference type="ARBA" id="ARBA00011738"/>
    </source>
</evidence>
<evidence type="ECO:0000313" key="8">
    <source>
        <dbReference type="Proteomes" id="UP000559598"/>
    </source>
</evidence>
<evidence type="ECO:0000256" key="1">
    <source>
        <dbReference type="ARBA" id="ARBA00001933"/>
    </source>
</evidence>
<dbReference type="Proteomes" id="UP000559598">
    <property type="component" value="Unassembled WGS sequence"/>
</dbReference>
<dbReference type="GO" id="GO:0005829">
    <property type="term" value="C:cytosol"/>
    <property type="evidence" value="ECO:0007669"/>
    <property type="project" value="TreeGrafter"/>
</dbReference>
<dbReference type="GO" id="GO:0008696">
    <property type="term" value="F:4-amino-4-deoxychorismate lyase activity"/>
    <property type="evidence" value="ECO:0007669"/>
    <property type="project" value="UniProtKB-EC"/>
</dbReference>
<keyword evidence="8" id="KW-1185">Reference proteome</keyword>
<dbReference type="FunFam" id="3.20.10.10:FF:000002">
    <property type="entry name" value="D-alanine aminotransferase"/>
    <property type="match status" value="1"/>
</dbReference>
<comment type="caution">
    <text evidence="7">The sequence shown here is derived from an EMBL/GenBank/DDBJ whole genome shotgun (WGS) entry which is preliminary data.</text>
</comment>
<dbReference type="PANTHER" id="PTHR42743">
    <property type="entry name" value="AMINO-ACID AMINOTRANSFERASE"/>
    <property type="match status" value="1"/>
</dbReference>
<dbReference type="Gene3D" id="3.30.470.10">
    <property type="match status" value="1"/>
</dbReference>
<reference evidence="7 8" key="1">
    <citation type="submission" date="2020-08" db="EMBL/GenBank/DDBJ databases">
        <title>Genomic Encyclopedia of Type Strains, Phase IV (KMG-IV): sequencing the most valuable type-strain genomes for metagenomic binning, comparative biology and taxonomic classification.</title>
        <authorList>
            <person name="Goeker M."/>
        </authorList>
    </citation>
    <scope>NUCLEOTIDE SEQUENCE [LARGE SCALE GENOMIC DNA]</scope>
    <source>
        <strain evidence="7 8">DSM 17075</strain>
    </source>
</reference>
<dbReference type="GO" id="GO:0008652">
    <property type="term" value="P:amino acid biosynthetic process"/>
    <property type="evidence" value="ECO:0007669"/>
    <property type="project" value="UniProtKB-ARBA"/>
</dbReference>
<accession>A0A840DTV1</accession>
<evidence type="ECO:0000256" key="2">
    <source>
        <dbReference type="ARBA" id="ARBA00009320"/>
    </source>
</evidence>
<dbReference type="PROSITE" id="PS00770">
    <property type="entry name" value="AA_TRANSFER_CLASS_4"/>
    <property type="match status" value="1"/>
</dbReference>
<evidence type="ECO:0000313" key="7">
    <source>
        <dbReference type="EMBL" id="MBB4074995.1"/>
    </source>
</evidence>
<proteinExistence type="inferred from homology"/>
<organism evidence="7 8">
    <name type="scientific">Anoxybacteroides voinovskiense</name>
    <dbReference type="NCBI Taxonomy" id="230470"/>
    <lineage>
        <taxon>Bacteria</taxon>
        <taxon>Bacillati</taxon>
        <taxon>Bacillota</taxon>
        <taxon>Bacilli</taxon>
        <taxon>Bacillales</taxon>
        <taxon>Anoxybacillaceae</taxon>
        <taxon>Anoxybacteroides</taxon>
    </lineage>
</organism>
<dbReference type="PANTHER" id="PTHR42743:SF11">
    <property type="entry name" value="AMINODEOXYCHORISMATE LYASE"/>
    <property type="match status" value="1"/>
</dbReference>
<comment type="cofactor">
    <cofactor evidence="1 6">
        <name>pyridoxal 5'-phosphate</name>
        <dbReference type="ChEBI" id="CHEBI:597326"/>
    </cofactor>
</comment>
<evidence type="ECO:0000256" key="5">
    <source>
        <dbReference type="RuleBase" id="RU004106"/>
    </source>
</evidence>
<dbReference type="EC" id="4.1.3.38" evidence="7"/>
<dbReference type="InterPro" id="IPR043132">
    <property type="entry name" value="BCAT-like_C"/>
</dbReference>
<keyword evidence="7" id="KW-0456">Lyase</keyword>
<keyword evidence="4 6" id="KW-0663">Pyridoxal phosphate</keyword>
<comment type="similarity">
    <text evidence="2 5">Belongs to the class-IV pyridoxal-phosphate-dependent aminotransferase family.</text>
</comment>
<evidence type="ECO:0000256" key="4">
    <source>
        <dbReference type="ARBA" id="ARBA00022898"/>
    </source>
</evidence>
<dbReference type="EMBL" id="JACIDE010000023">
    <property type="protein sequence ID" value="MBB4074995.1"/>
    <property type="molecule type" value="Genomic_DNA"/>
</dbReference>
<dbReference type="SUPFAM" id="SSF56752">
    <property type="entry name" value="D-aminoacid aminotransferase-like PLP-dependent enzymes"/>
    <property type="match status" value="1"/>
</dbReference>
<dbReference type="NCBIfam" id="NF005800">
    <property type="entry name" value="PRK07650.1"/>
    <property type="match status" value="1"/>
</dbReference>
<dbReference type="InterPro" id="IPR043131">
    <property type="entry name" value="BCAT-like_N"/>
</dbReference>
<comment type="subunit">
    <text evidence="3">Homodimer.</text>
</comment>
<name>A0A840DTV1_9BACL</name>
<gene>
    <name evidence="7" type="ORF">GGR02_002792</name>
</gene>
<sequence>MMYLYVNGEIVHREEARISPFDHGFMYGLGAFETFRTYNGHPFLLDDHLARLNNSLAEMNIRLSLQREEVVKIVHQLLQANGLKDAYVRLNVSAGIGDIGLQTDGYVAPVVIVYMKPLPSTISMEKVCTVLKTRRNSPEGKERWKSHHYLNNILGKREIGNDPRVEGIFLNEQGFVTEGIVSNLFWVKDGIVYTPSIDTGALNGITRQFVLSLLTTLQIRYEEGLYRLSALEAADELFLTNSIQEIVPVVRLHDRCYVGKEGAVTKQLKEYYERYVTHLWTRHELIERVD</sequence>
<evidence type="ECO:0000256" key="6">
    <source>
        <dbReference type="RuleBase" id="RU004516"/>
    </source>
</evidence>
<dbReference type="CDD" id="cd00449">
    <property type="entry name" value="PLPDE_IV"/>
    <property type="match status" value="1"/>
</dbReference>
<dbReference type="InterPro" id="IPR018300">
    <property type="entry name" value="Aminotrans_IV_CS"/>
</dbReference>
<dbReference type="AlphaFoldDB" id="A0A840DTV1"/>
<protein>
    <submittedName>
        <fullName evidence="7">4-amino-4-deoxychorismate lyase</fullName>
        <ecNumber evidence="7">4.1.3.38</ecNumber>
    </submittedName>
</protein>
<dbReference type="InterPro" id="IPR001544">
    <property type="entry name" value="Aminotrans_IV"/>
</dbReference>